<keyword evidence="3" id="KW-1185">Reference proteome</keyword>
<evidence type="ECO:0000313" key="2">
    <source>
        <dbReference type="EMBL" id="SFP71876.1"/>
    </source>
</evidence>
<dbReference type="Proteomes" id="UP000199031">
    <property type="component" value="Unassembled WGS sequence"/>
</dbReference>
<sequence>MQFFANINIKPLEPSISYRDKIVLTGSCFTEHIGNFLIESKFNALQNPNGILFDPQSVASSLLSYIENKAYAENDLFYLNEAWNSWQHHSRFSNIDKEACLNAINNSQQQAHAFLKHADWLIITLGSAFTYKLVQGSAFYVEPNEVANCHKAPAQNFIKHLNTIEEIITTFDTVIHRLFYFNPKLKIIFTISPVRHLRDGVVDNNRSKARLIEAVHHLVNKFDKLYYFPAYELVIDVLRDYRFYDVDLAHPNYAATQFVLDKFSETCFSQSTKELVEEIKKIVIAKKHKPFNSQSSLHKKFLQQQLEKAKDILQRHPYLNLEEEIKYFSKG</sequence>
<evidence type="ECO:0000313" key="3">
    <source>
        <dbReference type="Proteomes" id="UP000199031"/>
    </source>
</evidence>
<dbReference type="CDD" id="cd00229">
    <property type="entry name" value="SGNH_hydrolase"/>
    <property type="match status" value="1"/>
</dbReference>
<dbReference type="OrthoDB" id="9807687at2"/>
<feature type="domain" description="GSCFA" evidence="1">
    <location>
        <begin position="21"/>
        <end position="263"/>
    </location>
</feature>
<reference evidence="2 3" key="1">
    <citation type="submission" date="2016-10" db="EMBL/GenBank/DDBJ databases">
        <authorList>
            <person name="de Groot N.N."/>
        </authorList>
    </citation>
    <scope>NUCLEOTIDE SEQUENCE [LARGE SCALE GENOMIC DNA]</scope>
    <source>
        <strain evidence="2 3">DSM 28286</strain>
    </source>
</reference>
<organism evidence="2 3">
    <name type="scientific">Parafilimonas terrae</name>
    <dbReference type="NCBI Taxonomy" id="1465490"/>
    <lineage>
        <taxon>Bacteria</taxon>
        <taxon>Pseudomonadati</taxon>
        <taxon>Bacteroidota</taxon>
        <taxon>Chitinophagia</taxon>
        <taxon>Chitinophagales</taxon>
        <taxon>Chitinophagaceae</taxon>
        <taxon>Parafilimonas</taxon>
    </lineage>
</organism>
<gene>
    <name evidence="2" type="ORF">SAMN05444277_101840</name>
</gene>
<dbReference type="AlphaFoldDB" id="A0A1I5SNJ7"/>
<dbReference type="EMBL" id="FOXQ01000001">
    <property type="protein sequence ID" value="SFP71876.1"/>
    <property type="molecule type" value="Genomic_DNA"/>
</dbReference>
<dbReference type="Pfam" id="PF08885">
    <property type="entry name" value="GSCFA"/>
    <property type="match status" value="1"/>
</dbReference>
<dbReference type="SUPFAM" id="SSF52266">
    <property type="entry name" value="SGNH hydrolase"/>
    <property type="match status" value="1"/>
</dbReference>
<name>A0A1I5SNJ7_9BACT</name>
<accession>A0A1I5SNJ7</accession>
<dbReference type="InterPro" id="IPR014982">
    <property type="entry name" value="GSCFA"/>
</dbReference>
<proteinExistence type="predicted"/>
<dbReference type="STRING" id="1465490.SAMN05444277_101840"/>
<dbReference type="RefSeq" id="WP_090654742.1">
    <property type="nucleotide sequence ID" value="NZ_FOXQ01000001.1"/>
</dbReference>
<evidence type="ECO:0000259" key="1">
    <source>
        <dbReference type="Pfam" id="PF08885"/>
    </source>
</evidence>
<protein>
    <submittedName>
        <fullName evidence="2">GSCFA family protein</fullName>
    </submittedName>
</protein>